<sequence>MSRSGRLLLVPVVISVPVHSCLYLLLVVRPTVRSTRLWARAKKDRNSKSLYTDTTGIRSLDSQISAGNPRFDQWWLVAVSPAPETTMPVPGFCSVGDFAHMCVLICPPSDRVEGPCMDKLGFTDPFFRHSLLWRDWPRPNAHMSPVPRRNQMGLVR</sequence>
<keyword evidence="3" id="KW-1185">Reference proteome</keyword>
<gene>
    <name evidence="2" type="ORF">M431DRAFT_224348</name>
</gene>
<name>A0A2T4A3J4_TRIHA</name>
<dbReference type="GeneID" id="36622147"/>
<protein>
    <submittedName>
        <fullName evidence="2">Uncharacterized protein</fullName>
    </submittedName>
</protein>
<proteinExistence type="predicted"/>
<evidence type="ECO:0000256" key="1">
    <source>
        <dbReference type="SAM" id="Phobius"/>
    </source>
</evidence>
<organism evidence="2 3">
    <name type="scientific">Trichoderma harzianum CBS 226.95</name>
    <dbReference type="NCBI Taxonomy" id="983964"/>
    <lineage>
        <taxon>Eukaryota</taxon>
        <taxon>Fungi</taxon>
        <taxon>Dikarya</taxon>
        <taxon>Ascomycota</taxon>
        <taxon>Pezizomycotina</taxon>
        <taxon>Sordariomycetes</taxon>
        <taxon>Hypocreomycetidae</taxon>
        <taxon>Hypocreales</taxon>
        <taxon>Hypocreaceae</taxon>
        <taxon>Trichoderma</taxon>
    </lineage>
</organism>
<evidence type="ECO:0000313" key="3">
    <source>
        <dbReference type="Proteomes" id="UP000241690"/>
    </source>
</evidence>
<dbReference type="Proteomes" id="UP000241690">
    <property type="component" value="Unassembled WGS sequence"/>
</dbReference>
<reference evidence="2 3" key="1">
    <citation type="submission" date="2016-07" db="EMBL/GenBank/DDBJ databases">
        <title>Multiple horizontal gene transfer events from other fungi enriched the ability of initially mycotrophic Trichoderma (Ascomycota) to feed on dead plant biomass.</title>
        <authorList>
            <consortium name="DOE Joint Genome Institute"/>
            <person name="Aerts A."/>
            <person name="Atanasova L."/>
            <person name="Chenthamara K."/>
            <person name="Zhang J."/>
            <person name="Grujic M."/>
            <person name="Henrissat B."/>
            <person name="Kuo A."/>
            <person name="Salamov A."/>
            <person name="Lipzen A."/>
            <person name="Labutti K."/>
            <person name="Barry K."/>
            <person name="Miao Y."/>
            <person name="Rahimi M.J."/>
            <person name="Shen Q."/>
            <person name="Grigoriev I.V."/>
            <person name="Kubicek C.P."/>
            <person name="Druzhinina I.S."/>
        </authorList>
    </citation>
    <scope>NUCLEOTIDE SEQUENCE [LARGE SCALE GENOMIC DNA]</scope>
    <source>
        <strain evidence="2 3">CBS 226.95</strain>
    </source>
</reference>
<dbReference type="EMBL" id="KZ679685">
    <property type="protein sequence ID" value="PTB51642.1"/>
    <property type="molecule type" value="Genomic_DNA"/>
</dbReference>
<dbReference type="AlphaFoldDB" id="A0A2T4A3J4"/>
<accession>A0A2T4A3J4</accession>
<keyword evidence="1" id="KW-1133">Transmembrane helix</keyword>
<keyword evidence="1" id="KW-0812">Transmembrane</keyword>
<evidence type="ECO:0000313" key="2">
    <source>
        <dbReference type="EMBL" id="PTB51642.1"/>
    </source>
</evidence>
<dbReference type="RefSeq" id="XP_024771319.1">
    <property type="nucleotide sequence ID" value="XM_024913585.1"/>
</dbReference>
<keyword evidence="1" id="KW-0472">Membrane</keyword>
<feature type="transmembrane region" description="Helical" evidence="1">
    <location>
        <begin position="7"/>
        <end position="26"/>
    </location>
</feature>